<gene>
    <name evidence="2" type="ORF">PZE19_14790</name>
</gene>
<proteinExistence type="predicted"/>
<evidence type="ECO:0000256" key="1">
    <source>
        <dbReference type="SAM" id="MobiDB-lite"/>
    </source>
</evidence>
<protein>
    <submittedName>
        <fullName evidence="2">Uncharacterized protein</fullName>
    </submittedName>
</protein>
<comment type="caution">
    <text evidence="2">The sequence shown here is derived from an EMBL/GenBank/DDBJ whole genome shotgun (WGS) entry which is preliminary data.</text>
</comment>
<reference evidence="2 3" key="1">
    <citation type="submission" date="2023-03" db="EMBL/GenBank/DDBJ databases">
        <title>Paludisphaera mucosa sp. nov. a novel planctomycete from northern fen.</title>
        <authorList>
            <person name="Ivanova A."/>
        </authorList>
    </citation>
    <scope>NUCLEOTIDE SEQUENCE [LARGE SCALE GENOMIC DNA]</scope>
    <source>
        <strain evidence="2 3">Pla2</strain>
    </source>
</reference>
<organism evidence="2 3">
    <name type="scientific">Paludisphaera mucosa</name>
    <dbReference type="NCBI Taxonomy" id="3030827"/>
    <lineage>
        <taxon>Bacteria</taxon>
        <taxon>Pseudomonadati</taxon>
        <taxon>Planctomycetota</taxon>
        <taxon>Planctomycetia</taxon>
        <taxon>Isosphaerales</taxon>
        <taxon>Isosphaeraceae</taxon>
        <taxon>Paludisphaera</taxon>
    </lineage>
</organism>
<feature type="region of interest" description="Disordered" evidence="1">
    <location>
        <begin position="127"/>
        <end position="149"/>
    </location>
</feature>
<keyword evidence="3" id="KW-1185">Reference proteome</keyword>
<name>A0ABT6FBW4_9BACT</name>
<dbReference type="RefSeq" id="WP_277861401.1">
    <property type="nucleotide sequence ID" value="NZ_JARRAG010000002.1"/>
</dbReference>
<dbReference type="EMBL" id="JARRAG010000002">
    <property type="protein sequence ID" value="MDG3005052.1"/>
    <property type="molecule type" value="Genomic_DNA"/>
</dbReference>
<sequence length="149" mass="15464">MPHSRRSVLSALGAALPFGLGESVRAGADALKAPADAAPTLRFRPFEDAVREAFAGPGDGRGSTCRRVEIGCSEQVQAGVQGCCNDRPFAGFPAGRLRIVRSGFEPGPVRGGVRLYVATLDVVRTDGRPADGPGRPLDFASLPPAPILA</sequence>
<evidence type="ECO:0000313" key="3">
    <source>
        <dbReference type="Proteomes" id="UP001216907"/>
    </source>
</evidence>
<evidence type="ECO:0000313" key="2">
    <source>
        <dbReference type="EMBL" id="MDG3005052.1"/>
    </source>
</evidence>
<accession>A0ABT6FBW4</accession>
<dbReference type="Proteomes" id="UP001216907">
    <property type="component" value="Unassembled WGS sequence"/>
</dbReference>